<reference evidence="2" key="1">
    <citation type="submission" date="2016-05" db="EMBL/GenBank/DDBJ databases">
        <authorList>
            <person name="Lavstsen T."/>
            <person name="Jespersen J.S."/>
        </authorList>
    </citation>
    <scope>NUCLEOTIDE SEQUENCE</scope>
    <source>
        <tissue evidence="2">Brain</tissue>
    </source>
</reference>
<dbReference type="AlphaFoldDB" id="A0A1A8D6U0"/>
<gene>
    <name evidence="2" type="primary">Nfu_g_1_006684</name>
</gene>
<accession>A0A1A8D6U0</accession>
<sequence length="51" mass="5204">AAACSLWSASSVRSTPPASRSACWAVGTKPWGCPSCWSTNSKPTSSSPSTD</sequence>
<feature type="region of interest" description="Disordered" evidence="1">
    <location>
        <begin position="1"/>
        <end position="23"/>
    </location>
</feature>
<feature type="non-terminal residue" evidence="2">
    <location>
        <position position="1"/>
    </location>
</feature>
<feature type="compositionally biased region" description="Polar residues" evidence="1">
    <location>
        <begin position="7"/>
        <end position="18"/>
    </location>
</feature>
<evidence type="ECO:0000256" key="1">
    <source>
        <dbReference type="SAM" id="MobiDB-lite"/>
    </source>
</evidence>
<protein>
    <submittedName>
        <fullName evidence="2">Uncharacterized protein</fullName>
    </submittedName>
</protein>
<proteinExistence type="predicted"/>
<feature type="non-terminal residue" evidence="2">
    <location>
        <position position="51"/>
    </location>
</feature>
<organism evidence="2">
    <name type="scientific">Nothobranchius kadleci</name>
    <name type="common">African annual killifish</name>
    <dbReference type="NCBI Taxonomy" id="1051664"/>
    <lineage>
        <taxon>Eukaryota</taxon>
        <taxon>Metazoa</taxon>
        <taxon>Chordata</taxon>
        <taxon>Craniata</taxon>
        <taxon>Vertebrata</taxon>
        <taxon>Euteleostomi</taxon>
        <taxon>Actinopterygii</taxon>
        <taxon>Neopterygii</taxon>
        <taxon>Teleostei</taxon>
        <taxon>Neoteleostei</taxon>
        <taxon>Acanthomorphata</taxon>
        <taxon>Ovalentaria</taxon>
        <taxon>Atherinomorphae</taxon>
        <taxon>Cyprinodontiformes</taxon>
        <taxon>Nothobranchiidae</taxon>
        <taxon>Nothobranchius</taxon>
    </lineage>
</organism>
<evidence type="ECO:0000313" key="2">
    <source>
        <dbReference type="EMBL" id="SBQ29832.1"/>
    </source>
</evidence>
<reference evidence="2" key="2">
    <citation type="submission" date="2016-06" db="EMBL/GenBank/DDBJ databases">
        <title>The genome of a short-lived fish provides insights into sex chromosome evolution and the genetic control of aging.</title>
        <authorList>
            <person name="Reichwald K."/>
            <person name="Felder M."/>
            <person name="Petzold A."/>
            <person name="Koch P."/>
            <person name="Groth M."/>
            <person name="Platzer M."/>
        </authorList>
    </citation>
    <scope>NUCLEOTIDE SEQUENCE</scope>
    <source>
        <tissue evidence="2">Brain</tissue>
    </source>
</reference>
<name>A0A1A8D6U0_NOTKA</name>
<dbReference type="EMBL" id="HAEA01001352">
    <property type="protein sequence ID" value="SBQ29832.1"/>
    <property type="molecule type" value="Transcribed_RNA"/>
</dbReference>